<dbReference type="PANTHER" id="PTHR22809">
    <property type="entry name" value="METHYLTRANSFERASE-RELATED"/>
    <property type="match status" value="1"/>
</dbReference>
<comment type="similarity">
    <text evidence="1 4">Belongs to the methyltransferase superfamily. METL family.</text>
</comment>
<keyword evidence="2 4" id="KW-0489">Methyltransferase</keyword>
<evidence type="ECO:0000256" key="3">
    <source>
        <dbReference type="ARBA" id="ARBA00022679"/>
    </source>
</evidence>
<evidence type="ECO:0000256" key="1">
    <source>
        <dbReference type="ARBA" id="ARBA00009725"/>
    </source>
</evidence>
<feature type="region of interest" description="Disordered" evidence="5">
    <location>
        <begin position="35"/>
        <end position="72"/>
    </location>
</feature>
<dbReference type="SUPFAM" id="SSF53335">
    <property type="entry name" value="S-adenosyl-L-methionine-dependent methyltransferases"/>
    <property type="match status" value="1"/>
</dbReference>
<reference evidence="7 8" key="1">
    <citation type="submission" date="2017-11" db="EMBL/GenBank/DDBJ databases">
        <title>De novo assembly and phasing of dikaryotic genomes from two isolates of Puccinia coronata f. sp. avenae, the causal agent of oat crown rust.</title>
        <authorList>
            <person name="Miller M.E."/>
            <person name="Zhang Y."/>
            <person name="Omidvar V."/>
            <person name="Sperschneider J."/>
            <person name="Schwessinger B."/>
            <person name="Raley C."/>
            <person name="Palmer J.M."/>
            <person name="Garnica D."/>
            <person name="Upadhyaya N."/>
            <person name="Rathjen J."/>
            <person name="Taylor J.M."/>
            <person name="Park R.F."/>
            <person name="Dodds P.N."/>
            <person name="Hirsch C.D."/>
            <person name="Kianian S.F."/>
            <person name="Figueroa M."/>
        </authorList>
    </citation>
    <scope>NUCLEOTIDE SEQUENCE [LARGE SCALE GENOMIC DNA]</scope>
    <source>
        <strain evidence="7">12SD80</strain>
    </source>
</reference>
<comment type="function">
    <text evidence="4">S-adenosyl-L-methionine-dependent methyltransferase.</text>
</comment>
<organism evidence="7 8">
    <name type="scientific">Puccinia coronata f. sp. avenae</name>
    <dbReference type="NCBI Taxonomy" id="200324"/>
    <lineage>
        <taxon>Eukaryota</taxon>
        <taxon>Fungi</taxon>
        <taxon>Dikarya</taxon>
        <taxon>Basidiomycota</taxon>
        <taxon>Pucciniomycotina</taxon>
        <taxon>Pucciniomycetes</taxon>
        <taxon>Pucciniales</taxon>
        <taxon>Pucciniaceae</taxon>
        <taxon>Puccinia</taxon>
    </lineage>
</organism>
<dbReference type="PIRSF" id="PIRSF037755">
    <property type="entry name" value="Mettl2_prd"/>
    <property type="match status" value="1"/>
</dbReference>
<dbReference type="InterPro" id="IPR029063">
    <property type="entry name" value="SAM-dependent_MTases_sf"/>
</dbReference>
<evidence type="ECO:0000256" key="4">
    <source>
        <dbReference type="PIRNR" id="PIRNR037755"/>
    </source>
</evidence>
<sequence length="394" mass="44789">MGLIALEEDTSFILMRPSKPFTLPRAKIDVDQQDHDPSAIAFNAPLPRAKETDSPTPDPPTFPNSKIGRRQWTDDTADPWQFNAWDNVEWNEEQQKFAEDTTTKQAANPVPDDMKIKFNTAPAEFWDTFYATRKDTFFKDRAWLRNEFPALEQAVKADAGPIRIAELGCGPGNTAFPILAANENPELFLYALDYSAKAVELVKKNALYDPNHCLGAVWDMSSPDIPAEVPPYSLDVVIMIFCFSALHPNEWSQTVRNLWKMLKPGGILLFRDYGRYDLAQLRMKGSRFLEDNLYVRGDGTRVYFFEKDELAEIICQDVSEGGEGEGRCSGTTPPTESTHPTTPSVPNDGLDEPLKRQFETTKLVVDRRLLLNRARKLKMYRIWLQGEFRKPLSS</sequence>
<gene>
    <name evidence="7" type="ORF">PCASD_17669</name>
</gene>
<evidence type="ECO:0000259" key="6">
    <source>
        <dbReference type="Pfam" id="PF08242"/>
    </source>
</evidence>
<dbReference type="EMBL" id="PGCI01000404">
    <property type="protein sequence ID" value="PLW27498.1"/>
    <property type="molecule type" value="Genomic_DNA"/>
</dbReference>
<dbReference type="PANTHER" id="PTHR22809:SF11">
    <property type="entry name" value="TRNA N(3)-METHYLCYTIDINE METHYLTRANSFERASE METTL2"/>
    <property type="match status" value="1"/>
</dbReference>
<keyword evidence="3 4" id="KW-0808">Transferase</keyword>
<comment type="caution">
    <text evidence="7">The sequence shown here is derived from an EMBL/GenBank/DDBJ whole genome shotgun (WGS) entry which is preliminary data.</text>
</comment>
<dbReference type="Proteomes" id="UP000235392">
    <property type="component" value="Unassembled WGS sequence"/>
</dbReference>
<evidence type="ECO:0000256" key="2">
    <source>
        <dbReference type="ARBA" id="ARBA00022603"/>
    </source>
</evidence>
<evidence type="ECO:0000256" key="5">
    <source>
        <dbReference type="SAM" id="MobiDB-lite"/>
    </source>
</evidence>
<dbReference type="InterPro" id="IPR026113">
    <property type="entry name" value="METTL2/6/8-like"/>
</dbReference>
<dbReference type="InterPro" id="IPR013217">
    <property type="entry name" value="Methyltransf_12"/>
</dbReference>
<dbReference type="CDD" id="cd02440">
    <property type="entry name" value="AdoMet_MTases"/>
    <property type="match status" value="1"/>
</dbReference>
<dbReference type="AlphaFoldDB" id="A0A2N5TQ04"/>
<accession>A0A2N5TQ04</accession>
<proteinExistence type="inferred from homology"/>
<protein>
    <recommendedName>
        <fullName evidence="4">tRNA N(3)-methylcytidine methyltransferase</fullName>
        <ecNumber evidence="4">2.1.1.-</ecNumber>
    </recommendedName>
</protein>
<dbReference type="Pfam" id="PF08242">
    <property type="entry name" value="Methyltransf_12"/>
    <property type="match status" value="1"/>
</dbReference>
<evidence type="ECO:0000313" key="8">
    <source>
        <dbReference type="Proteomes" id="UP000235392"/>
    </source>
</evidence>
<dbReference type="EC" id="2.1.1.-" evidence="4"/>
<feature type="domain" description="Methyltransferase type 12" evidence="6">
    <location>
        <begin position="166"/>
        <end position="268"/>
    </location>
</feature>
<name>A0A2N5TQ04_9BASI</name>
<dbReference type="GO" id="GO:0052735">
    <property type="term" value="F:tRNA (cytidine-3-)-methyltransferase activity"/>
    <property type="evidence" value="ECO:0007669"/>
    <property type="project" value="TreeGrafter"/>
</dbReference>
<feature type="compositionally biased region" description="Low complexity" evidence="5">
    <location>
        <begin position="329"/>
        <end position="346"/>
    </location>
</feature>
<feature type="region of interest" description="Disordered" evidence="5">
    <location>
        <begin position="320"/>
        <end position="352"/>
    </location>
</feature>
<dbReference type="GO" id="GO:0032259">
    <property type="term" value="P:methylation"/>
    <property type="evidence" value="ECO:0007669"/>
    <property type="project" value="UniProtKB-KW"/>
</dbReference>
<evidence type="ECO:0000313" key="7">
    <source>
        <dbReference type="EMBL" id="PLW27498.1"/>
    </source>
</evidence>
<dbReference type="Gene3D" id="3.40.50.150">
    <property type="entry name" value="Vaccinia Virus protein VP39"/>
    <property type="match status" value="1"/>
</dbReference>